<dbReference type="PATRIC" id="fig|69.6.peg.4866"/>
<dbReference type="Proteomes" id="UP000061569">
    <property type="component" value="Chromosome"/>
</dbReference>
<name>A0A0S2DNP4_LYSEN</name>
<evidence type="ECO:0000313" key="2">
    <source>
        <dbReference type="Proteomes" id="UP000061569"/>
    </source>
</evidence>
<reference evidence="1 2" key="1">
    <citation type="submission" date="2015-11" db="EMBL/GenBank/DDBJ databases">
        <title>Genome sequences of Lysobacter enzymogenes strain C3 and Lysobacter antibioticus ATCC 29479.</title>
        <authorList>
            <person name="Kobayashi D.Y."/>
        </authorList>
    </citation>
    <scope>NUCLEOTIDE SEQUENCE [LARGE SCALE GENOMIC DNA]</scope>
    <source>
        <strain evidence="1 2">C3</strain>
    </source>
</reference>
<dbReference type="KEGG" id="lez:GLE_4938"/>
<organism evidence="1 2">
    <name type="scientific">Lysobacter enzymogenes</name>
    <dbReference type="NCBI Taxonomy" id="69"/>
    <lineage>
        <taxon>Bacteria</taxon>
        <taxon>Pseudomonadati</taxon>
        <taxon>Pseudomonadota</taxon>
        <taxon>Gammaproteobacteria</taxon>
        <taxon>Lysobacterales</taxon>
        <taxon>Lysobacteraceae</taxon>
        <taxon>Lysobacter</taxon>
    </lineage>
</organism>
<sequence>MTWVKPVRLKAVVACQGRLARQARWRGRGLRRSYRERPWFRFRV</sequence>
<evidence type="ECO:0000313" key="1">
    <source>
        <dbReference type="EMBL" id="ALN60279.1"/>
    </source>
</evidence>
<gene>
    <name evidence="1" type="ORF">GLE_4938</name>
</gene>
<dbReference type="EMBL" id="CP013140">
    <property type="protein sequence ID" value="ALN60279.1"/>
    <property type="molecule type" value="Genomic_DNA"/>
</dbReference>
<accession>A0A0S2DNP4</accession>
<dbReference type="AlphaFoldDB" id="A0A0S2DNP4"/>
<protein>
    <submittedName>
        <fullName evidence="1">Uncharacterized protein</fullName>
    </submittedName>
</protein>
<proteinExistence type="predicted"/>